<dbReference type="Proteomes" id="UP000712673">
    <property type="component" value="Unassembled WGS sequence"/>
</dbReference>
<keyword evidence="5 9" id="KW-0547">Nucleotide-binding</keyword>
<evidence type="ECO:0000256" key="7">
    <source>
        <dbReference type="ARBA" id="ARBA00022840"/>
    </source>
</evidence>
<keyword evidence="3 9" id="KW-0028">Amino-acid biosynthesis</keyword>
<dbReference type="GO" id="GO:0003991">
    <property type="term" value="F:acetylglutamate kinase activity"/>
    <property type="evidence" value="ECO:0007669"/>
    <property type="project" value="UniProtKB-UniRule"/>
</dbReference>
<feature type="binding site" evidence="9">
    <location>
        <position position="191"/>
    </location>
    <ligand>
        <name>substrate</name>
    </ligand>
</feature>
<feature type="site" description="Transition state stabilizer" evidence="9">
    <location>
        <position position="251"/>
    </location>
</feature>
<dbReference type="PRINTS" id="PR00474">
    <property type="entry name" value="GLU5KINASE"/>
</dbReference>
<keyword evidence="7 9" id="KW-0067">ATP-binding</keyword>
<dbReference type="FunFam" id="3.40.1160.10:FF:000004">
    <property type="entry name" value="Acetylglutamate kinase"/>
    <property type="match status" value="1"/>
</dbReference>
<evidence type="ECO:0000313" key="12">
    <source>
        <dbReference type="Proteomes" id="UP000712673"/>
    </source>
</evidence>
<keyword evidence="4 9" id="KW-0808">Transferase</keyword>
<dbReference type="PANTHER" id="PTHR23342">
    <property type="entry name" value="N-ACETYLGLUTAMATE SYNTHASE"/>
    <property type="match status" value="1"/>
</dbReference>
<comment type="subcellular location">
    <subcellularLocation>
        <location evidence="9">Cytoplasm</location>
    </subcellularLocation>
</comment>
<feature type="domain" description="Aspartate/glutamate/uridylate kinase" evidence="10">
    <location>
        <begin position="24"/>
        <end position="270"/>
    </location>
</feature>
<dbReference type="Gene3D" id="3.40.1160.10">
    <property type="entry name" value="Acetylglutamate kinase-like"/>
    <property type="match status" value="1"/>
</dbReference>
<dbReference type="HAMAP" id="MF_00082">
    <property type="entry name" value="ArgB"/>
    <property type="match status" value="1"/>
</dbReference>
<dbReference type="NCBIfam" id="TIGR00761">
    <property type="entry name" value="argB"/>
    <property type="match status" value="1"/>
</dbReference>
<accession>A0A937VZ46</accession>
<gene>
    <name evidence="9 11" type="primary">argB</name>
    <name evidence="11" type="ORF">FJZ47_00765</name>
</gene>
<reference evidence="11" key="1">
    <citation type="submission" date="2019-03" db="EMBL/GenBank/DDBJ databases">
        <title>Lake Tanganyika Metagenome-Assembled Genomes (MAGs).</title>
        <authorList>
            <person name="Tran P."/>
        </authorList>
    </citation>
    <scope>NUCLEOTIDE SEQUENCE</scope>
    <source>
        <strain evidence="11">K_DeepCast_65m_m2_066</strain>
    </source>
</reference>
<dbReference type="InterPro" id="IPR001057">
    <property type="entry name" value="Glu/AcGlu_kinase"/>
</dbReference>
<evidence type="ECO:0000256" key="6">
    <source>
        <dbReference type="ARBA" id="ARBA00022777"/>
    </source>
</evidence>
<dbReference type="GO" id="GO:0042450">
    <property type="term" value="P:L-arginine biosynthetic process via ornithine"/>
    <property type="evidence" value="ECO:0007669"/>
    <property type="project" value="UniProtKB-UniRule"/>
</dbReference>
<proteinExistence type="inferred from homology"/>
<dbReference type="AlphaFoldDB" id="A0A937VZ46"/>
<dbReference type="InterPro" id="IPR036393">
    <property type="entry name" value="AceGlu_kinase-like_sf"/>
</dbReference>
<comment type="function">
    <text evidence="9">Catalyzes the ATP-dependent phosphorylation of N-acetyl-L-glutamate.</text>
</comment>
<evidence type="ECO:0000256" key="2">
    <source>
        <dbReference type="ARBA" id="ARBA00022571"/>
    </source>
</evidence>
<dbReference type="EC" id="2.7.2.8" evidence="9"/>
<comment type="caution">
    <text evidence="11">The sequence shown here is derived from an EMBL/GenBank/DDBJ whole genome shotgun (WGS) entry which is preliminary data.</text>
</comment>
<evidence type="ECO:0000256" key="5">
    <source>
        <dbReference type="ARBA" id="ARBA00022741"/>
    </source>
</evidence>
<dbReference type="InterPro" id="IPR004662">
    <property type="entry name" value="AcgluKinase_fam"/>
</dbReference>
<dbReference type="Pfam" id="PF00696">
    <property type="entry name" value="AA_kinase"/>
    <property type="match status" value="1"/>
</dbReference>
<evidence type="ECO:0000256" key="8">
    <source>
        <dbReference type="ARBA" id="ARBA00048141"/>
    </source>
</evidence>
<dbReference type="PIRSF" id="PIRSF000728">
    <property type="entry name" value="NAGK"/>
    <property type="match status" value="1"/>
</dbReference>
<dbReference type="CDD" id="cd04250">
    <property type="entry name" value="AAK_NAGK-C"/>
    <property type="match status" value="1"/>
</dbReference>
<evidence type="ECO:0000256" key="1">
    <source>
        <dbReference type="ARBA" id="ARBA00004828"/>
    </source>
</evidence>
<dbReference type="PANTHER" id="PTHR23342:SF0">
    <property type="entry name" value="N-ACETYLGLUTAMATE SYNTHASE, MITOCHONDRIAL"/>
    <property type="match status" value="1"/>
</dbReference>
<feature type="site" description="Transition state stabilizer" evidence="9">
    <location>
        <position position="29"/>
    </location>
</feature>
<comment type="catalytic activity">
    <reaction evidence="8 9">
        <text>N-acetyl-L-glutamate + ATP = N-acetyl-L-glutamyl 5-phosphate + ADP</text>
        <dbReference type="Rhea" id="RHEA:14629"/>
        <dbReference type="ChEBI" id="CHEBI:30616"/>
        <dbReference type="ChEBI" id="CHEBI:44337"/>
        <dbReference type="ChEBI" id="CHEBI:57936"/>
        <dbReference type="ChEBI" id="CHEBI:456216"/>
        <dbReference type="EC" id="2.7.2.8"/>
    </reaction>
</comment>
<keyword evidence="2 9" id="KW-0055">Arginine biosynthesis</keyword>
<name>A0A937VZ46_UNCTE</name>
<dbReference type="InterPro" id="IPR037528">
    <property type="entry name" value="ArgB"/>
</dbReference>
<protein>
    <recommendedName>
        <fullName evidence="9">Acetylglutamate kinase</fullName>
        <ecNumber evidence="9">2.7.2.8</ecNumber>
    </recommendedName>
    <alternativeName>
        <fullName evidence="9">N-acetyl-L-glutamate 5-phosphotransferase</fullName>
    </alternativeName>
    <alternativeName>
        <fullName evidence="9">NAG kinase</fullName>
        <shortName evidence="9">NAGK</shortName>
    </alternativeName>
</protein>
<evidence type="ECO:0000259" key="10">
    <source>
        <dbReference type="Pfam" id="PF00696"/>
    </source>
</evidence>
<evidence type="ECO:0000256" key="9">
    <source>
        <dbReference type="HAMAP-Rule" id="MF_00082"/>
    </source>
</evidence>
<feature type="binding site" evidence="9">
    <location>
        <begin position="64"/>
        <end position="65"/>
    </location>
    <ligand>
        <name>substrate</name>
    </ligand>
</feature>
<dbReference type="SUPFAM" id="SSF53633">
    <property type="entry name" value="Carbamate kinase-like"/>
    <property type="match status" value="1"/>
</dbReference>
<sequence length="293" mass="31227">MTEHIQRAHTLVEALPYLQQFANKTVVIKYGGHAMTDEALRHSFARDMVLLKCIGVRPVVVHGGGPQIDATMKRMGIQARFVAGLRVTDAETMDIVEMVLGGKLNKEIVALINLNGGQAVGLSGKDANLIVATKKQLYRSLTPGAPPELVDIGQVGEVKTINTAILDVLGSQGFIPVISPTGVGEQGESYNINADTVAGDIAAALKAEKLLFLTDVAGILDRDKKLLPTLNPDDIRALAHDGVIDGGMLPKVEACLYALTHGVAKTHIIDGRVPHAVLLELFTDRGVGTELVR</sequence>
<dbReference type="InterPro" id="IPR041727">
    <property type="entry name" value="NAGK-C"/>
</dbReference>
<comment type="similarity">
    <text evidence="9">Belongs to the acetylglutamate kinase family. ArgB subfamily.</text>
</comment>
<keyword evidence="6 9" id="KW-0418">Kinase</keyword>
<dbReference type="EMBL" id="VGLS01000010">
    <property type="protein sequence ID" value="MBM3222325.1"/>
    <property type="molecule type" value="Genomic_DNA"/>
</dbReference>
<evidence type="ECO:0000256" key="3">
    <source>
        <dbReference type="ARBA" id="ARBA00022605"/>
    </source>
</evidence>
<keyword evidence="9" id="KW-0963">Cytoplasm</keyword>
<evidence type="ECO:0000313" key="11">
    <source>
        <dbReference type="EMBL" id="MBM3222325.1"/>
    </source>
</evidence>
<comment type="pathway">
    <text evidence="1 9">Amino-acid biosynthesis; L-arginine biosynthesis; N(2)-acetyl-L-ornithine from L-glutamate: step 2/4.</text>
</comment>
<organism evidence="11 12">
    <name type="scientific">Tectimicrobiota bacterium</name>
    <dbReference type="NCBI Taxonomy" id="2528274"/>
    <lineage>
        <taxon>Bacteria</taxon>
        <taxon>Pseudomonadati</taxon>
        <taxon>Nitrospinota/Tectimicrobiota group</taxon>
        <taxon>Candidatus Tectimicrobiota</taxon>
    </lineage>
</organism>
<evidence type="ECO:0000256" key="4">
    <source>
        <dbReference type="ARBA" id="ARBA00022679"/>
    </source>
</evidence>
<feature type="binding site" evidence="9">
    <location>
        <position position="86"/>
    </location>
    <ligand>
        <name>substrate</name>
    </ligand>
</feature>
<dbReference type="InterPro" id="IPR001048">
    <property type="entry name" value="Asp/Glu/Uridylate_kinase"/>
</dbReference>
<dbReference type="GO" id="GO:0005737">
    <property type="term" value="C:cytoplasm"/>
    <property type="evidence" value="ECO:0007669"/>
    <property type="project" value="UniProtKB-SubCell"/>
</dbReference>
<dbReference type="GO" id="GO:0005524">
    <property type="term" value="F:ATP binding"/>
    <property type="evidence" value="ECO:0007669"/>
    <property type="project" value="UniProtKB-UniRule"/>
</dbReference>